<dbReference type="RefSeq" id="WP_224122877.1">
    <property type="nucleotide sequence ID" value="NZ_JAIQZJ010000005.1"/>
</dbReference>
<name>A0ABS7UBX4_9ACTN</name>
<reference evidence="2 3" key="1">
    <citation type="submission" date="2021-09" db="EMBL/GenBank/DDBJ databases">
        <title>Whole genome sequence of Nocardioides sp. GBK3QG-3.</title>
        <authorList>
            <person name="Tuo L."/>
        </authorList>
    </citation>
    <scope>NUCLEOTIDE SEQUENCE [LARGE SCALE GENOMIC DNA]</scope>
    <source>
        <strain evidence="2 3">GBK3QG-3</strain>
    </source>
</reference>
<dbReference type="GO" id="GO:0016740">
    <property type="term" value="F:transferase activity"/>
    <property type="evidence" value="ECO:0007669"/>
    <property type="project" value="UniProtKB-KW"/>
</dbReference>
<accession>A0ABS7UBX4</accession>
<keyword evidence="3" id="KW-1185">Reference proteome</keyword>
<evidence type="ECO:0000313" key="3">
    <source>
        <dbReference type="Proteomes" id="UP000780875"/>
    </source>
</evidence>
<organism evidence="2 3">
    <name type="scientific">Nocardioides mangrovi</name>
    <dbReference type="NCBI Taxonomy" id="2874580"/>
    <lineage>
        <taxon>Bacteria</taxon>
        <taxon>Bacillati</taxon>
        <taxon>Actinomycetota</taxon>
        <taxon>Actinomycetes</taxon>
        <taxon>Propionibacteriales</taxon>
        <taxon>Nocardioidaceae</taxon>
        <taxon>Nocardioides</taxon>
    </lineage>
</organism>
<dbReference type="Pfam" id="PF04230">
    <property type="entry name" value="PS_pyruv_trans"/>
    <property type="match status" value="1"/>
</dbReference>
<dbReference type="EMBL" id="JAIQZJ010000005">
    <property type="protein sequence ID" value="MBZ5738503.1"/>
    <property type="molecule type" value="Genomic_DNA"/>
</dbReference>
<evidence type="ECO:0000313" key="2">
    <source>
        <dbReference type="EMBL" id="MBZ5738503.1"/>
    </source>
</evidence>
<comment type="caution">
    <text evidence="2">The sequence shown here is derived from an EMBL/GenBank/DDBJ whole genome shotgun (WGS) entry which is preliminary data.</text>
</comment>
<protein>
    <submittedName>
        <fullName evidence="2">Polysaccharide pyruvyl transferase family protein</fullName>
    </submittedName>
</protein>
<keyword evidence="2" id="KW-0808">Transferase</keyword>
<proteinExistence type="predicted"/>
<sequence length="360" mass="40145">MKIGIASGYWSQNIGNAFFQLGGAHMLRRALGDVEIITVPDALGNWTLRNKATGNPKMSFDVTGRVAGLDYLVIQGPSLSWHVDEFWRETLRSLRKRGTRVLLTGVAFYRFDDDEVAAARRFLSDADPVCISTRDSRSYELLCSMGLDNSIIFDGIDSGFWTPFETVPDIDAEPYLCVTFDRYVEPRWRIADPTRDAFVTLPNGEHITWNVNDRLNSIASRGKAVAYVSAAIDRFHKGEPQLAGYSVVRPEHRSNPPMHWKVFNSPNGYMSDEPWSYLALYRSAAATLSDRVHACVAALAFGRPAMLFNSSPRGSLLERVAGPEIRSDLVQLPPGKLDGLRSQQEEFLRGVIVGSETPKV</sequence>
<dbReference type="Proteomes" id="UP000780875">
    <property type="component" value="Unassembled WGS sequence"/>
</dbReference>
<dbReference type="InterPro" id="IPR007345">
    <property type="entry name" value="Polysacch_pyruvyl_Trfase"/>
</dbReference>
<gene>
    <name evidence="2" type="ORF">K8U61_10055</name>
</gene>
<feature type="domain" description="Polysaccharide pyruvyl transferase" evidence="1">
    <location>
        <begin position="13"/>
        <end position="311"/>
    </location>
</feature>
<evidence type="ECO:0000259" key="1">
    <source>
        <dbReference type="Pfam" id="PF04230"/>
    </source>
</evidence>